<accession>A0ABW9KQ05</accession>
<evidence type="ECO:0000313" key="8">
    <source>
        <dbReference type="Proteomes" id="UP001634747"/>
    </source>
</evidence>
<dbReference type="EMBL" id="JBJYXY010000001">
    <property type="protein sequence ID" value="MFN2977243.1"/>
    <property type="molecule type" value="Genomic_DNA"/>
</dbReference>
<keyword evidence="2 6" id="KW-0732">Signal</keyword>
<dbReference type="SUPFAM" id="SSF75005">
    <property type="entry name" value="Arabinanase/levansucrase/invertase"/>
    <property type="match status" value="1"/>
</dbReference>
<sequence length="320" mass="34865">MTRWILSLALLLTPWAALPQTAANPILDHADPFITLHPVEGRYLLLGTTGRNITIWSGPTVPTAASESKVVFTPTDGLTEIWSPTIWKMDGRWWIYFTGRMPGKPHAIYVLESNTADALGSYTFRGALDLNGRASIDPSLLTVSGRNYLMYVTVDSGANEIHMVRLQGPMQPAGPESLIAKPEYPWEKGAGTTRNYPVDEGPTALYHAGKTFVVFSGSDTASPRYCLGLLTFKGGDPLMAANWTKAPEPVFTASPEHGIWGPGRGTFAEGKDGTWWLLYAAKSTDDPTPRARATRAKRFTWKADGTPDFGVPTKDGPITP</sequence>
<gene>
    <name evidence="7" type="ORF">ACK2TP_15845</name>
</gene>
<dbReference type="CDD" id="cd18820">
    <property type="entry name" value="GH43_LbAraf43-like"/>
    <property type="match status" value="1"/>
</dbReference>
<reference evidence="7 8" key="1">
    <citation type="submission" date="2024-12" db="EMBL/GenBank/DDBJ databases">
        <authorList>
            <person name="Lee Y."/>
        </authorList>
    </citation>
    <scope>NUCLEOTIDE SEQUENCE [LARGE SCALE GENOMIC DNA]</scope>
    <source>
        <strain evidence="7 8">03SUJ4</strain>
    </source>
</reference>
<feature type="chain" id="PRO_5047543496" evidence="6">
    <location>
        <begin position="23"/>
        <end position="320"/>
    </location>
</feature>
<evidence type="ECO:0000256" key="5">
    <source>
        <dbReference type="RuleBase" id="RU361187"/>
    </source>
</evidence>
<dbReference type="Proteomes" id="UP001634747">
    <property type="component" value="Unassembled WGS sequence"/>
</dbReference>
<proteinExistence type="inferred from homology"/>
<dbReference type="PANTHER" id="PTHR43817">
    <property type="entry name" value="GLYCOSYL HYDROLASE"/>
    <property type="match status" value="1"/>
</dbReference>
<keyword evidence="3 5" id="KW-0378">Hydrolase</keyword>
<organism evidence="7 8">
    <name type="scientific">Terriglobus aquaticus</name>
    <dbReference type="NCBI Taxonomy" id="940139"/>
    <lineage>
        <taxon>Bacteria</taxon>
        <taxon>Pseudomonadati</taxon>
        <taxon>Acidobacteriota</taxon>
        <taxon>Terriglobia</taxon>
        <taxon>Terriglobales</taxon>
        <taxon>Acidobacteriaceae</taxon>
        <taxon>Terriglobus</taxon>
    </lineage>
</organism>
<evidence type="ECO:0000256" key="2">
    <source>
        <dbReference type="ARBA" id="ARBA00022729"/>
    </source>
</evidence>
<evidence type="ECO:0000256" key="6">
    <source>
        <dbReference type="SAM" id="SignalP"/>
    </source>
</evidence>
<dbReference type="RefSeq" id="WP_263414587.1">
    <property type="nucleotide sequence ID" value="NZ_BAABBH010000001.1"/>
</dbReference>
<comment type="caution">
    <text evidence="7">The sequence shown here is derived from an EMBL/GenBank/DDBJ whole genome shotgun (WGS) entry which is preliminary data.</text>
</comment>
<comment type="similarity">
    <text evidence="1 5">Belongs to the glycosyl hydrolase 43 family.</text>
</comment>
<dbReference type="PANTHER" id="PTHR43817:SF1">
    <property type="entry name" value="HYDROLASE, FAMILY 43, PUTATIVE (AFU_ORTHOLOGUE AFUA_3G01660)-RELATED"/>
    <property type="match status" value="1"/>
</dbReference>
<evidence type="ECO:0000256" key="3">
    <source>
        <dbReference type="ARBA" id="ARBA00022801"/>
    </source>
</evidence>
<evidence type="ECO:0000313" key="7">
    <source>
        <dbReference type="EMBL" id="MFN2977243.1"/>
    </source>
</evidence>
<dbReference type="GO" id="GO:0016787">
    <property type="term" value="F:hydrolase activity"/>
    <property type="evidence" value="ECO:0007669"/>
    <property type="project" value="UniProtKB-KW"/>
</dbReference>
<name>A0ABW9KQ05_9BACT</name>
<dbReference type="InterPro" id="IPR023296">
    <property type="entry name" value="Glyco_hydro_beta-prop_sf"/>
</dbReference>
<dbReference type="Gene3D" id="2.115.10.20">
    <property type="entry name" value="Glycosyl hydrolase domain, family 43"/>
    <property type="match status" value="1"/>
</dbReference>
<dbReference type="Pfam" id="PF04616">
    <property type="entry name" value="Glyco_hydro_43"/>
    <property type="match status" value="1"/>
</dbReference>
<feature type="signal peptide" evidence="6">
    <location>
        <begin position="1"/>
        <end position="22"/>
    </location>
</feature>
<protein>
    <submittedName>
        <fullName evidence="7">Glycoside hydrolase family 43 protein</fullName>
    </submittedName>
</protein>
<keyword evidence="8" id="KW-1185">Reference proteome</keyword>
<keyword evidence="4 5" id="KW-0326">Glycosidase</keyword>
<evidence type="ECO:0000256" key="4">
    <source>
        <dbReference type="ARBA" id="ARBA00023295"/>
    </source>
</evidence>
<dbReference type="InterPro" id="IPR006710">
    <property type="entry name" value="Glyco_hydro_43"/>
</dbReference>
<evidence type="ECO:0000256" key="1">
    <source>
        <dbReference type="ARBA" id="ARBA00009865"/>
    </source>
</evidence>